<sequence length="587" mass="59359">MARKGVFPVLAVAAVLACANAVATVTIYQNSDILANPDDVLVYLLDGLNTGEGLQVATVGQQPADLLAGLTEWPSAYIIPPQVRSDASAWGDSPYALAEGLASDGPLDALRNYVHAGGNLVLLAGGSGGGGGLGLSVAAAVLDSPIGCQRAEALPGLLLGQSTTSPHVPYLPGLEVIELDPQAANSQALLVCDDMAGAAPWFEGWDDVAMRPLTAALMWTYGAGRITWIGAGLDSESSAQAWLPVIKSAVSATPVPVAGATHPKPSPGPIAMYGGYGGYGGYYGTPPPAVSYPSPAPPTYGPYGAYPSPAPAYSSPAMSYPPPAVSYPPPAVSYPPPAVTKSPSPSPEPSPEPEPSPVPEPEPSPVPEPEPSPTPEPEPSPAPEPEPSPEPKPSPSPAPGPSPSPPPPLPPPPTPPSPSPPHPPPPPSPPPPTPPPPSPPPPRSPPPSPPPPSPRPPYPSPSPVDPRGGKGLGAEPAGCFKTSGVVLAEGNAATAQAFDPLACAALVHGDGSYSYVGFAEGNKCYGYKKQQPPGDSAKLTTCKACQNSKFSADMCGGSGAMSLYSLEELFPAVPPPASDYTPPPMDS</sequence>
<evidence type="ECO:0000256" key="2">
    <source>
        <dbReference type="SAM" id="SignalP"/>
    </source>
</evidence>
<dbReference type="SUPFAM" id="SSF52317">
    <property type="entry name" value="Class I glutamine amidotransferase-like"/>
    <property type="match status" value="1"/>
</dbReference>
<dbReference type="OrthoDB" id="10518259at2759"/>
<gene>
    <name evidence="3" type="ORF">CHLRE_16g693450v5</name>
</gene>
<dbReference type="InterPro" id="IPR029062">
    <property type="entry name" value="Class_I_gatase-like"/>
</dbReference>
<dbReference type="RefSeq" id="XP_042915318.1">
    <property type="nucleotide sequence ID" value="XM_043071759.1"/>
</dbReference>
<evidence type="ECO:0008006" key="5">
    <source>
        <dbReference type="Google" id="ProtNLM"/>
    </source>
</evidence>
<dbReference type="Gramene" id="PNW71206">
    <property type="protein sequence ID" value="PNW71206"/>
    <property type="gene ID" value="CHLRE_16g693450v5"/>
</dbReference>
<evidence type="ECO:0000313" key="4">
    <source>
        <dbReference type="Proteomes" id="UP000006906"/>
    </source>
</evidence>
<feature type="region of interest" description="Disordered" evidence="1">
    <location>
        <begin position="335"/>
        <end position="478"/>
    </location>
</feature>
<organism evidence="3 4">
    <name type="scientific">Chlamydomonas reinhardtii</name>
    <name type="common">Chlamydomonas smithii</name>
    <dbReference type="NCBI Taxonomy" id="3055"/>
    <lineage>
        <taxon>Eukaryota</taxon>
        <taxon>Viridiplantae</taxon>
        <taxon>Chlorophyta</taxon>
        <taxon>core chlorophytes</taxon>
        <taxon>Chlorophyceae</taxon>
        <taxon>CS clade</taxon>
        <taxon>Chlamydomonadales</taxon>
        <taxon>Chlamydomonadaceae</taxon>
        <taxon>Chlamydomonas</taxon>
    </lineage>
</organism>
<feature type="signal peptide" evidence="2">
    <location>
        <begin position="1"/>
        <end position="24"/>
    </location>
</feature>
<dbReference type="Proteomes" id="UP000006906">
    <property type="component" value="Chromosome 16"/>
</dbReference>
<dbReference type="EMBL" id="CM008977">
    <property type="protein sequence ID" value="PNW71206.1"/>
    <property type="molecule type" value="Genomic_DNA"/>
</dbReference>
<dbReference type="AlphaFoldDB" id="A0A2K3CSD3"/>
<keyword evidence="2" id="KW-0732">Signal</keyword>
<name>A0A2K3CSD3_CHLRE</name>
<accession>A0A2K3CSD3</accession>
<feature type="chain" id="PRO_5014348085" description="WSC domain-containing protein" evidence="2">
    <location>
        <begin position="25"/>
        <end position="587"/>
    </location>
</feature>
<dbReference type="KEGG" id="cre:CHLRE_16g693450v5"/>
<keyword evidence="4" id="KW-1185">Reference proteome</keyword>
<evidence type="ECO:0000256" key="1">
    <source>
        <dbReference type="SAM" id="MobiDB-lite"/>
    </source>
</evidence>
<reference evidence="3 4" key="1">
    <citation type="journal article" date="2007" name="Science">
        <title>The Chlamydomonas genome reveals the evolution of key animal and plant functions.</title>
        <authorList>
            <person name="Merchant S.S."/>
            <person name="Prochnik S.E."/>
            <person name="Vallon O."/>
            <person name="Harris E.H."/>
            <person name="Karpowicz S.J."/>
            <person name="Witman G.B."/>
            <person name="Terry A."/>
            <person name="Salamov A."/>
            <person name="Fritz-Laylin L.K."/>
            <person name="Marechal-Drouard L."/>
            <person name="Marshall W.F."/>
            <person name="Qu L.H."/>
            <person name="Nelson D.R."/>
            <person name="Sanderfoot A.A."/>
            <person name="Spalding M.H."/>
            <person name="Kapitonov V.V."/>
            <person name="Ren Q."/>
            <person name="Ferris P."/>
            <person name="Lindquist E."/>
            <person name="Shapiro H."/>
            <person name="Lucas S.M."/>
            <person name="Grimwood J."/>
            <person name="Schmutz J."/>
            <person name="Cardol P."/>
            <person name="Cerutti H."/>
            <person name="Chanfreau G."/>
            <person name="Chen C.L."/>
            <person name="Cognat V."/>
            <person name="Croft M.T."/>
            <person name="Dent R."/>
            <person name="Dutcher S."/>
            <person name="Fernandez E."/>
            <person name="Fukuzawa H."/>
            <person name="Gonzalez-Ballester D."/>
            <person name="Gonzalez-Halphen D."/>
            <person name="Hallmann A."/>
            <person name="Hanikenne M."/>
            <person name="Hippler M."/>
            <person name="Inwood W."/>
            <person name="Jabbari K."/>
            <person name="Kalanon M."/>
            <person name="Kuras R."/>
            <person name="Lefebvre P.A."/>
            <person name="Lemaire S.D."/>
            <person name="Lobanov A.V."/>
            <person name="Lohr M."/>
            <person name="Manuell A."/>
            <person name="Meier I."/>
            <person name="Mets L."/>
            <person name="Mittag M."/>
            <person name="Mittelmeier T."/>
            <person name="Moroney J.V."/>
            <person name="Moseley J."/>
            <person name="Napoli C."/>
            <person name="Nedelcu A.M."/>
            <person name="Niyogi K."/>
            <person name="Novoselov S.V."/>
            <person name="Paulsen I.T."/>
            <person name="Pazour G."/>
            <person name="Purton S."/>
            <person name="Ral J.P."/>
            <person name="Riano-Pachon D.M."/>
            <person name="Riekhof W."/>
            <person name="Rymarquis L."/>
            <person name="Schroda M."/>
            <person name="Stern D."/>
            <person name="Umen J."/>
            <person name="Willows R."/>
            <person name="Wilson N."/>
            <person name="Zimmer S.L."/>
            <person name="Allmer J."/>
            <person name="Balk J."/>
            <person name="Bisova K."/>
            <person name="Chen C.J."/>
            <person name="Elias M."/>
            <person name="Gendler K."/>
            <person name="Hauser C."/>
            <person name="Lamb M.R."/>
            <person name="Ledford H."/>
            <person name="Long J.C."/>
            <person name="Minagawa J."/>
            <person name="Page M.D."/>
            <person name="Pan J."/>
            <person name="Pootakham W."/>
            <person name="Roje S."/>
            <person name="Rose A."/>
            <person name="Stahlberg E."/>
            <person name="Terauchi A.M."/>
            <person name="Yang P."/>
            <person name="Ball S."/>
            <person name="Bowler C."/>
            <person name="Dieckmann C.L."/>
            <person name="Gladyshev V.N."/>
            <person name="Green P."/>
            <person name="Jorgensen R."/>
            <person name="Mayfield S."/>
            <person name="Mueller-Roeber B."/>
            <person name="Rajamani S."/>
            <person name="Sayre R.T."/>
            <person name="Brokstein P."/>
            <person name="Dubchak I."/>
            <person name="Goodstein D."/>
            <person name="Hornick L."/>
            <person name="Huang Y.W."/>
            <person name="Jhaveri J."/>
            <person name="Luo Y."/>
            <person name="Martinez D."/>
            <person name="Ngau W.C."/>
            <person name="Otillar B."/>
            <person name="Poliakov A."/>
            <person name="Porter A."/>
            <person name="Szajkowski L."/>
            <person name="Werner G."/>
            <person name="Zhou K."/>
            <person name="Grigoriev I.V."/>
            <person name="Rokhsar D.S."/>
            <person name="Grossman A.R."/>
        </authorList>
    </citation>
    <scope>NUCLEOTIDE SEQUENCE [LARGE SCALE GENOMIC DNA]</scope>
    <source>
        <strain evidence="4">CC-503</strain>
    </source>
</reference>
<protein>
    <recommendedName>
        <fullName evidence="5">WSC domain-containing protein</fullName>
    </recommendedName>
</protein>
<proteinExistence type="predicted"/>
<evidence type="ECO:0000313" key="3">
    <source>
        <dbReference type="EMBL" id="PNW71206.1"/>
    </source>
</evidence>
<dbReference type="InParanoid" id="A0A2K3CSD3"/>
<dbReference type="GeneID" id="5724858"/>
<dbReference type="PRINTS" id="PR01217">
    <property type="entry name" value="PRICHEXTENSN"/>
</dbReference>
<dbReference type="ExpressionAtlas" id="A0A2K3CSD3">
    <property type="expression patterns" value="baseline and differential"/>
</dbReference>
<dbReference type="PROSITE" id="PS51257">
    <property type="entry name" value="PROKAR_LIPOPROTEIN"/>
    <property type="match status" value="1"/>
</dbReference>
<feature type="compositionally biased region" description="Pro residues" evidence="1">
    <location>
        <begin position="335"/>
        <end position="464"/>
    </location>
</feature>